<dbReference type="EMBL" id="JANPWB010000010">
    <property type="protein sequence ID" value="KAJ1141209.1"/>
    <property type="molecule type" value="Genomic_DNA"/>
</dbReference>
<evidence type="ECO:0000256" key="1">
    <source>
        <dbReference type="SAM" id="MobiDB-lite"/>
    </source>
</evidence>
<protein>
    <submittedName>
        <fullName evidence="2">Uncharacterized protein</fullName>
    </submittedName>
</protein>
<organism evidence="2 3">
    <name type="scientific">Pleurodeles waltl</name>
    <name type="common">Iberian ribbed newt</name>
    <dbReference type="NCBI Taxonomy" id="8319"/>
    <lineage>
        <taxon>Eukaryota</taxon>
        <taxon>Metazoa</taxon>
        <taxon>Chordata</taxon>
        <taxon>Craniata</taxon>
        <taxon>Vertebrata</taxon>
        <taxon>Euteleostomi</taxon>
        <taxon>Amphibia</taxon>
        <taxon>Batrachia</taxon>
        <taxon>Caudata</taxon>
        <taxon>Salamandroidea</taxon>
        <taxon>Salamandridae</taxon>
        <taxon>Pleurodelinae</taxon>
        <taxon>Pleurodeles</taxon>
    </lineage>
</organism>
<gene>
    <name evidence="2" type="ORF">NDU88_007544</name>
</gene>
<dbReference type="AlphaFoldDB" id="A0AAV7QL90"/>
<accession>A0AAV7QL90</accession>
<comment type="caution">
    <text evidence="2">The sequence shown here is derived from an EMBL/GenBank/DDBJ whole genome shotgun (WGS) entry which is preliminary data.</text>
</comment>
<name>A0AAV7QL90_PLEWA</name>
<dbReference type="Proteomes" id="UP001066276">
    <property type="component" value="Chromosome 6"/>
</dbReference>
<sequence length="79" mass="8397">MQPLCPHQDHVARAASVGVQEQRPAAPPLEGAGSPGPSSWGTFCVVLPHTRSQACEKPHCDKRQGEGNLGRADEESPED</sequence>
<feature type="region of interest" description="Disordered" evidence="1">
    <location>
        <begin position="54"/>
        <end position="79"/>
    </location>
</feature>
<feature type="region of interest" description="Disordered" evidence="1">
    <location>
        <begin position="1"/>
        <end position="42"/>
    </location>
</feature>
<reference evidence="2" key="1">
    <citation type="journal article" date="2022" name="bioRxiv">
        <title>Sequencing and chromosome-scale assembly of the giantPleurodeles waltlgenome.</title>
        <authorList>
            <person name="Brown T."/>
            <person name="Elewa A."/>
            <person name="Iarovenko S."/>
            <person name="Subramanian E."/>
            <person name="Araus A.J."/>
            <person name="Petzold A."/>
            <person name="Susuki M."/>
            <person name="Suzuki K.-i.T."/>
            <person name="Hayashi T."/>
            <person name="Toyoda A."/>
            <person name="Oliveira C."/>
            <person name="Osipova E."/>
            <person name="Leigh N.D."/>
            <person name="Simon A."/>
            <person name="Yun M.H."/>
        </authorList>
    </citation>
    <scope>NUCLEOTIDE SEQUENCE</scope>
    <source>
        <strain evidence="2">20211129_DDA</strain>
        <tissue evidence="2">Liver</tissue>
    </source>
</reference>
<proteinExistence type="predicted"/>
<evidence type="ECO:0000313" key="2">
    <source>
        <dbReference type="EMBL" id="KAJ1141209.1"/>
    </source>
</evidence>
<evidence type="ECO:0000313" key="3">
    <source>
        <dbReference type="Proteomes" id="UP001066276"/>
    </source>
</evidence>
<feature type="compositionally biased region" description="Basic and acidic residues" evidence="1">
    <location>
        <begin position="54"/>
        <end position="65"/>
    </location>
</feature>
<keyword evidence="3" id="KW-1185">Reference proteome</keyword>